<dbReference type="EMBL" id="QPJU01000003">
    <property type="protein sequence ID" value="RCX10201.1"/>
    <property type="molecule type" value="Genomic_DNA"/>
</dbReference>
<keyword evidence="7" id="KW-0997">Cell inner membrane</keyword>
<sequence length="238" mass="24766">MQAVANINPVSALDTAVSLLAAFVLGGLIGLERQYRQRTAGLRTNVLVAVGAAIFVDLANRLGGPDGAVRVIAYVVSGIGFLGAGVIMREEGNVRGLNTAATLWGSAAVGACAGADMIVEAALGALCVLAANTLLRPVVNRIERQPLDTKAVEATHTVFVIAPKARQREALDRLEEALEAAEYPTRGLNVHAFGADAVQIEAVLSASSVDGEHLDALIDRLAALDCITQAFWSPSTTE</sequence>
<proteinExistence type="inferred from homology"/>
<comment type="subcellular location">
    <subcellularLocation>
        <location evidence="7">Cell inner membrane</location>
        <topology evidence="7">Multi-pass membrane protein</topology>
    </subcellularLocation>
    <subcellularLocation>
        <location evidence="1">Cell membrane</location>
        <topology evidence="1">Multi-pass membrane protein</topology>
    </subcellularLocation>
</comment>
<feature type="transmembrane region" description="Helical" evidence="7">
    <location>
        <begin position="40"/>
        <end position="59"/>
    </location>
</feature>
<organism evidence="9 10">
    <name type="scientific">Extensimonas vulgaris</name>
    <dbReference type="NCBI Taxonomy" id="1031594"/>
    <lineage>
        <taxon>Bacteria</taxon>
        <taxon>Pseudomonadati</taxon>
        <taxon>Pseudomonadota</taxon>
        <taxon>Betaproteobacteria</taxon>
        <taxon>Burkholderiales</taxon>
        <taxon>Comamonadaceae</taxon>
        <taxon>Extensimonas</taxon>
    </lineage>
</organism>
<evidence type="ECO:0000256" key="2">
    <source>
        <dbReference type="ARBA" id="ARBA00009298"/>
    </source>
</evidence>
<evidence type="ECO:0000256" key="3">
    <source>
        <dbReference type="ARBA" id="ARBA00022475"/>
    </source>
</evidence>
<comment type="similarity">
    <text evidence="2 7">Belongs to the MgtC/SapB family.</text>
</comment>
<evidence type="ECO:0000256" key="5">
    <source>
        <dbReference type="ARBA" id="ARBA00022989"/>
    </source>
</evidence>
<dbReference type="AlphaFoldDB" id="A0A369AM11"/>
<name>A0A369AM11_9BURK</name>
<protein>
    <recommendedName>
        <fullName evidence="7">Protein MgtC</fullName>
    </recommendedName>
</protein>
<gene>
    <name evidence="9" type="ORF">DFR45_103186</name>
</gene>
<keyword evidence="6 7" id="KW-0472">Membrane</keyword>
<dbReference type="Pfam" id="PF02308">
    <property type="entry name" value="MgtC"/>
    <property type="match status" value="1"/>
</dbReference>
<dbReference type="InterPro" id="IPR049177">
    <property type="entry name" value="MgtC_SapB_SrpB_YhiD_N"/>
</dbReference>
<evidence type="ECO:0000259" key="8">
    <source>
        <dbReference type="Pfam" id="PF02308"/>
    </source>
</evidence>
<dbReference type="RefSeq" id="WP_114482884.1">
    <property type="nucleotide sequence ID" value="NZ_QPJU01000003.1"/>
</dbReference>
<keyword evidence="4 7" id="KW-0812">Transmembrane</keyword>
<feature type="domain" description="MgtC/SapB/SrpB/YhiD N-terminal" evidence="8">
    <location>
        <begin position="19"/>
        <end position="139"/>
    </location>
</feature>
<reference evidence="9 10" key="1">
    <citation type="submission" date="2018-07" db="EMBL/GenBank/DDBJ databases">
        <title>Genomic Encyclopedia of Type Strains, Phase IV (KMG-IV): sequencing the most valuable type-strain genomes for metagenomic binning, comparative biology and taxonomic classification.</title>
        <authorList>
            <person name="Goeker M."/>
        </authorList>
    </citation>
    <scope>NUCLEOTIDE SEQUENCE [LARGE SCALE GENOMIC DNA]</scope>
    <source>
        <strain evidence="9 10">DSM 100911</strain>
    </source>
</reference>
<accession>A0A369AM11</accession>
<dbReference type="Proteomes" id="UP000252174">
    <property type="component" value="Unassembled WGS sequence"/>
</dbReference>
<dbReference type="PANTHER" id="PTHR33778">
    <property type="entry name" value="PROTEIN MGTC"/>
    <property type="match status" value="1"/>
</dbReference>
<keyword evidence="10" id="KW-1185">Reference proteome</keyword>
<dbReference type="OrthoDB" id="9811198at2"/>
<dbReference type="InterPro" id="IPR003416">
    <property type="entry name" value="MgtC/SapB/SrpB/YhiD_fam"/>
</dbReference>
<evidence type="ECO:0000256" key="7">
    <source>
        <dbReference type="RuleBase" id="RU365041"/>
    </source>
</evidence>
<dbReference type="PRINTS" id="PR01837">
    <property type="entry name" value="MGTCSAPBPROT"/>
</dbReference>
<evidence type="ECO:0000256" key="6">
    <source>
        <dbReference type="ARBA" id="ARBA00023136"/>
    </source>
</evidence>
<evidence type="ECO:0000313" key="9">
    <source>
        <dbReference type="EMBL" id="RCX10201.1"/>
    </source>
</evidence>
<keyword evidence="5 7" id="KW-1133">Transmembrane helix</keyword>
<dbReference type="GO" id="GO:0005886">
    <property type="term" value="C:plasma membrane"/>
    <property type="evidence" value="ECO:0007669"/>
    <property type="project" value="UniProtKB-SubCell"/>
</dbReference>
<evidence type="ECO:0000313" key="10">
    <source>
        <dbReference type="Proteomes" id="UP000252174"/>
    </source>
</evidence>
<evidence type="ECO:0000256" key="1">
    <source>
        <dbReference type="ARBA" id="ARBA00004651"/>
    </source>
</evidence>
<keyword evidence="3" id="KW-1003">Cell membrane</keyword>
<feature type="transmembrane region" description="Helical" evidence="7">
    <location>
        <begin position="12"/>
        <end position="31"/>
    </location>
</feature>
<evidence type="ECO:0000256" key="4">
    <source>
        <dbReference type="ARBA" id="ARBA00022692"/>
    </source>
</evidence>
<comment type="caution">
    <text evidence="9">The sequence shown here is derived from an EMBL/GenBank/DDBJ whole genome shotgun (WGS) entry which is preliminary data.</text>
</comment>
<dbReference type="PANTHER" id="PTHR33778:SF3">
    <property type="entry name" value="PROTEIN MGTC"/>
    <property type="match status" value="1"/>
</dbReference>
<feature type="transmembrane region" description="Helical" evidence="7">
    <location>
        <begin position="71"/>
        <end position="88"/>
    </location>
</feature>